<sequence length="407" mass="46541">METLSCLTIDSLSQKILCRYGALLVSLLILLLFVIWLFLPEVVYASCLILHTLWGLVDWGPFHNYAAPRYNLLAMTGNNAANISYSQWVNVMEQTIGILWMYLLPVTLWCLWEWYQHPGQSRFTRRPVDITRLPHIFASLSPAIAPVLADGDPEKLFHGGKRPERRVALTPEAFVEQHTLITNMQLDVAAARRCFMAQLGKPLTSWKDMAPHEKALFAIFGLQYFLDDRKAALKLMDTLNLSCRIKSKRDSGKFCTPIYSLAKSAFQRVIKSNGAQQWLKQHRYVRSGLVWLYAHDLRLTPPNWIWLKGVDRTLFYALHRANTTKGFIEGAGVVAVARAEAEAMRFGLPCPEPCVDEAVEGLRRDMLSLGLIWDEPQPDRDRKRRILTNWSLTDDILPRTPATDNEF</sequence>
<keyword evidence="1" id="KW-0812">Transmembrane</keyword>
<protein>
    <submittedName>
        <fullName evidence="3">TrbA-like protein</fullName>
    </submittedName>
</protein>
<dbReference type="Pfam" id="PF23127">
    <property type="entry name" value="DotM_C"/>
    <property type="match status" value="1"/>
</dbReference>
<evidence type="ECO:0000259" key="2">
    <source>
        <dbReference type="Pfam" id="PF23127"/>
    </source>
</evidence>
<feature type="domain" description="DotM C-terminal cytoplasmic" evidence="2">
    <location>
        <begin position="190"/>
        <end position="363"/>
    </location>
</feature>
<proteinExistence type="predicted"/>
<organism evidence="3 4">
    <name type="scientific">Salmonella enterica I</name>
    <dbReference type="NCBI Taxonomy" id="59201"/>
    <lineage>
        <taxon>Bacteria</taxon>
        <taxon>Pseudomonadati</taxon>
        <taxon>Pseudomonadota</taxon>
        <taxon>Gammaproteobacteria</taxon>
        <taxon>Enterobacterales</taxon>
        <taxon>Enterobacteriaceae</taxon>
        <taxon>Salmonella</taxon>
    </lineage>
</organism>
<reference evidence="3 4" key="1">
    <citation type="submission" date="2018-06" db="EMBL/GenBank/DDBJ databases">
        <authorList>
            <consortium name="Pathogen Informatics"/>
            <person name="Doyle S."/>
        </authorList>
    </citation>
    <scope>NUCLEOTIDE SEQUENCE [LARGE SCALE GENOMIC DNA]</scope>
    <source>
        <strain evidence="3 4">NCTC8258</strain>
    </source>
</reference>
<evidence type="ECO:0000313" key="4">
    <source>
        <dbReference type="Proteomes" id="UP000255509"/>
    </source>
</evidence>
<dbReference type="InterPro" id="IPR056464">
    <property type="entry name" value="DotM_C"/>
</dbReference>
<keyword evidence="1" id="KW-1133">Transmembrane helix</keyword>
<feature type="transmembrane region" description="Helical" evidence="1">
    <location>
        <begin position="20"/>
        <end position="39"/>
    </location>
</feature>
<dbReference type="Proteomes" id="UP000255509">
    <property type="component" value="Unassembled WGS sequence"/>
</dbReference>
<keyword evidence="1" id="KW-0472">Membrane</keyword>
<accession>A0A379VZK7</accession>
<gene>
    <name evidence="3" type="primary">trbA</name>
    <name evidence="3" type="ORF">NCTC8258_00047</name>
</gene>
<evidence type="ECO:0000256" key="1">
    <source>
        <dbReference type="SAM" id="Phobius"/>
    </source>
</evidence>
<dbReference type="EMBL" id="UGXS01000002">
    <property type="protein sequence ID" value="SUH12442.1"/>
    <property type="molecule type" value="Genomic_DNA"/>
</dbReference>
<evidence type="ECO:0000313" key="3">
    <source>
        <dbReference type="EMBL" id="SUH12442.1"/>
    </source>
</evidence>
<name>A0A379VZK7_SALET</name>
<dbReference type="AlphaFoldDB" id="A0A379VZK7"/>